<dbReference type="Proteomes" id="UP001602245">
    <property type="component" value="Unassembled WGS sequence"/>
</dbReference>
<gene>
    <name evidence="1" type="ORF">ACFY35_02495</name>
</gene>
<dbReference type="RefSeq" id="WP_051115233.1">
    <property type="nucleotide sequence ID" value="NZ_JBIAZU010000001.1"/>
</dbReference>
<organism evidence="1 2">
    <name type="scientific">Paractinoplanes globisporus</name>
    <dbReference type="NCBI Taxonomy" id="113565"/>
    <lineage>
        <taxon>Bacteria</taxon>
        <taxon>Bacillati</taxon>
        <taxon>Actinomycetota</taxon>
        <taxon>Actinomycetes</taxon>
        <taxon>Micromonosporales</taxon>
        <taxon>Micromonosporaceae</taxon>
        <taxon>Paractinoplanes</taxon>
    </lineage>
</organism>
<evidence type="ECO:0000313" key="2">
    <source>
        <dbReference type="Proteomes" id="UP001602245"/>
    </source>
</evidence>
<sequence length="71" mass="7166">MTEPDNSSLRVLATCTGGTCPTIFATDQGTILVQGYPVGAEAAGVSVPSGEQLVEIPHDLLVRAARAAGIA</sequence>
<accession>A0ABW6W4P6</accession>
<evidence type="ECO:0000313" key="1">
    <source>
        <dbReference type="EMBL" id="MFF5288277.1"/>
    </source>
</evidence>
<proteinExistence type="predicted"/>
<comment type="caution">
    <text evidence="1">The sequence shown here is derived from an EMBL/GenBank/DDBJ whole genome shotgun (WGS) entry which is preliminary data.</text>
</comment>
<keyword evidence="2" id="KW-1185">Reference proteome</keyword>
<reference evidence="1 2" key="1">
    <citation type="submission" date="2024-10" db="EMBL/GenBank/DDBJ databases">
        <title>The Natural Products Discovery Center: Release of the First 8490 Sequenced Strains for Exploring Actinobacteria Biosynthetic Diversity.</title>
        <authorList>
            <person name="Kalkreuter E."/>
            <person name="Kautsar S.A."/>
            <person name="Yang D."/>
            <person name="Bader C.D."/>
            <person name="Teijaro C.N."/>
            <person name="Fluegel L."/>
            <person name="Davis C.M."/>
            <person name="Simpson J.R."/>
            <person name="Lauterbach L."/>
            <person name="Steele A.D."/>
            <person name="Gui C."/>
            <person name="Meng S."/>
            <person name="Li G."/>
            <person name="Viehrig K."/>
            <person name="Ye F."/>
            <person name="Su P."/>
            <person name="Kiefer A.F."/>
            <person name="Nichols A."/>
            <person name="Cepeda A.J."/>
            <person name="Yan W."/>
            <person name="Fan B."/>
            <person name="Jiang Y."/>
            <person name="Adhikari A."/>
            <person name="Zheng C.-J."/>
            <person name="Schuster L."/>
            <person name="Cowan T.M."/>
            <person name="Smanski M.J."/>
            <person name="Chevrette M.G."/>
            <person name="De Carvalho L.P.S."/>
            <person name="Shen B."/>
        </authorList>
    </citation>
    <scope>NUCLEOTIDE SEQUENCE [LARGE SCALE GENOMIC DNA]</scope>
    <source>
        <strain evidence="1 2">NPDC000087</strain>
    </source>
</reference>
<protein>
    <submittedName>
        <fullName evidence="1">Uncharacterized protein</fullName>
    </submittedName>
</protein>
<name>A0ABW6W4P6_9ACTN</name>
<dbReference type="EMBL" id="JBIAZU010000001">
    <property type="protein sequence ID" value="MFF5288277.1"/>
    <property type="molecule type" value="Genomic_DNA"/>
</dbReference>